<name>A0AA38XQ92_9EURO</name>
<comment type="caution">
    <text evidence="1">The sequence shown here is derived from an EMBL/GenBank/DDBJ whole genome shotgun (WGS) entry which is preliminary data.</text>
</comment>
<protein>
    <submittedName>
        <fullName evidence="1">Uncharacterized protein</fullName>
    </submittedName>
</protein>
<gene>
    <name evidence="1" type="ORF">H2204_013572</name>
</gene>
<sequence>MPRHMPDRRLSPTFEAGAVSLTVKVPKELEVTEMRVVYRSTTCTNRGYSRSSGERYERDGYQRMDVKPTQRGQTRLFEAKLPVNGRGPCRWQLSNVTFDVEYVDTSPFGEGIAPGYGAGMVVIFDDNGSPHGSWDFKVDGDLTVVRDYYPWFHESFLGGHRKSISLTTNGHFYLMYKAPHARSIYFEPILHSNFLTRSVGPKVKQSGNRTIFYYPDGSSSFETHTKPNHAKLQAIRMAAEAKH</sequence>
<dbReference type="AlphaFoldDB" id="A0AA38XQ92"/>
<accession>A0AA38XQ92</accession>
<reference evidence="1" key="1">
    <citation type="submission" date="2022-10" db="EMBL/GenBank/DDBJ databases">
        <title>Culturing micro-colonial fungi from biological soil crusts in the Mojave desert and describing Neophaeococcomyces mojavensis, and introducing the new genera and species Taxawa tesnikishii.</title>
        <authorList>
            <person name="Kurbessoian T."/>
            <person name="Stajich J.E."/>
        </authorList>
    </citation>
    <scope>NUCLEOTIDE SEQUENCE</scope>
    <source>
        <strain evidence="1">TK_35</strain>
    </source>
</reference>
<evidence type="ECO:0000313" key="1">
    <source>
        <dbReference type="EMBL" id="KAJ9617618.1"/>
    </source>
</evidence>
<organism evidence="1">
    <name type="scientific">Knufia peltigerae</name>
    <dbReference type="NCBI Taxonomy" id="1002370"/>
    <lineage>
        <taxon>Eukaryota</taxon>
        <taxon>Fungi</taxon>
        <taxon>Dikarya</taxon>
        <taxon>Ascomycota</taxon>
        <taxon>Pezizomycotina</taxon>
        <taxon>Eurotiomycetes</taxon>
        <taxon>Chaetothyriomycetidae</taxon>
        <taxon>Chaetothyriales</taxon>
        <taxon>Trichomeriaceae</taxon>
        <taxon>Knufia</taxon>
    </lineage>
</organism>
<proteinExistence type="predicted"/>
<dbReference type="EMBL" id="JAPDRN010000157">
    <property type="protein sequence ID" value="KAJ9617618.1"/>
    <property type="molecule type" value="Genomic_DNA"/>
</dbReference>